<dbReference type="SUPFAM" id="SSF55961">
    <property type="entry name" value="Bet v1-like"/>
    <property type="match status" value="1"/>
</dbReference>
<proteinExistence type="predicted"/>
<feature type="region of interest" description="Disordered" evidence="1">
    <location>
        <begin position="1"/>
        <end position="22"/>
    </location>
</feature>
<dbReference type="AlphaFoldDB" id="A0A5B9VV34"/>
<dbReference type="Pfam" id="PF11066">
    <property type="entry name" value="DUF2867"/>
    <property type="match status" value="1"/>
</dbReference>
<keyword evidence="3" id="KW-1185">Reference proteome</keyword>
<protein>
    <recommendedName>
        <fullName evidence="4">DUF2867 domain-containing protein</fullName>
    </recommendedName>
</protein>
<dbReference type="OrthoDB" id="9774199at2"/>
<dbReference type="EMBL" id="CP042997">
    <property type="protein sequence ID" value="QEH31661.1"/>
    <property type="molecule type" value="Genomic_DNA"/>
</dbReference>
<accession>A0A5B9VV34</accession>
<organism evidence="2 3">
    <name type="scientific">Aquisphaera giovannonii</name>
    <dbReference type="NCBI Taxonomy" id="406548"/>
    <lineage>
        <taxon>Bacteria</taxon>
        <taxon>Pseudomonadati</taxon>
        <taxon>Planctomycetota</taxon>
        <taxon>Planctomycetia</taxon>
        <taxon>Isosphaerales</taxon>
        <taxon>Isosphaeraceae</taxon>
        <taxon>Aquisphaera</taxon>
    </lineage>
</organism>
<evidence type="ECO:0000313" key="2">
    <source>
        <dbReference type="EMBL" id="QEH31661.1"/>
    </source>
</evidence>
<dbReference type="RefSeq" id="WP_148590296.1">
    <property type="nucleotide sequence ID" value="NZ_CP042997.1"/>
</dbReference>
<dbReference type="Proteomes" id="UP000324233">
    <property type="component" value="Chromosome"/>
</dbReference>
<name>A0A5B9VV34_9BACT</name>
<evidence type="ECO:0000256" key="1">
    <source>
        <dbReference type="SAM" id="MobiDB-lite"/>
    </source>
</evidence>
<gene>
    <name evidence="2" type="ORF">OJF2_01260</name>
</gene>
<dbReference type="KEGG" id="agv:OJF2_01260"/>
<reference evidence="2 3" key="1">
    <citation type="submission" date="2019-08" db="EMBL/GenBank/DDBJ databases">
        <title>Deep-cultivation of Planctomycetes and their phenomic and genomic characterization uncovers novel biology.</title>
        <authorList>
            <person name="Wiegand S."/>
            <person name="Jogler M."/>
            <person name="Boedeker C."/>
            <person name="Pinto D."/>
            <person name="Vollmers J."/>
            <person name="Rivas-Marin E."/>
            <person name="Kohn T."/>
            <person name="Peeters S.H."/>
            <person name="Heuer A."/>
            <person name="Rast P."/>
            <person name="Oberbeckmann S."/>
            <person name="Bunk B."/>
            <person name="Jeske O."/>
            <person name="Meyerdierks A."/>
            <person name="Storesund J.E."/>
            <person name="Kallscheuer N."/>
            <person name="Luecker S."/>
            <person name="Lage O.M."/>
            <person name="Pohl T."/>
            <person name="Merkel B.J."/>
            <person name="Hornburger P."/>
            <person name="Mueller R.-W."/>
            <person name="Bruemmer F."/>
            <person name="Labrenz M."/>
            <person name="Spormann A.M."/>
            <person name="Op den Camp H."/>
            <person name="Overmann J."/>
            <person name="Amann R."/>
            <person name="Jetten M.S.M."/>
            <person name="Mascher T."/>
            <person name="Medema M.H."/>
            <person name="Devos D.P."/>
            <person name="Kaster A.-K."/>
            <person name="Ovreas L."/>
            <person name="Rohde M."/>
            <person name="Galperin M.Y."/>
            <person name="Jogler C."/>
        </authorList>
    </citation>
    <scope>NUCLEOTIDE SEQUENCE [LARGE SCALE GENOMIC DNA]</scope>
    <source>
        <strain evidence="2 3">OJF2</strain>
    </source>
</reference>
<dbReference type="InterPro" id="IPR021295">
    <property type="entry name" value="DUF2867"/>
</dbReference>
<sequence length="179" mass="19960">MTSKHDSASRRAGPRPGPFEPLALPLKDVHRLPSSAPPGVVFDCVRRLGGEVGWHGTDGLWQFRGAIDRLMGGVGMRRGRSDPVDLLPGDAIDFWRVQAVEPGSRLLLRAEMKNPGIAWMEILVSPRGEGSELTLTVYFQPTPFWGRLYYASSYPAHWLVFQKMARDIVRAAERAGRRP</sequence>
<evidence type="ECO:0000313" key="3">
    <source>
        <dbReference type="Proteomes" id="UP000324233"/>
    </source>
</evidence>
<evidence type="ECO:0008006" key="4">
    <source>
        <dbReference type="Google" id="ProtNLM"/>
    </source>
</evidence>